<feature type="signal peptide" evidence="1">
    <location>
        <begin position="1"/>
        <end position="21"/>
    </location>
</feature>
<evidence type="ECO:0000256" key="1">
    <source>
        <dbReference type="SAM" id="SignalP"/>
    </source>
</evidence>
<proteinExistence type="predicted"/>
<dbReference type="OrthoDB" id="1063880at2"/>
<name>A0A318HQZ1_9BACT</name>
<comment type="caution">
    <text evidence="2">The sequence shown here is derived from an EMBL/GenBank/DDBJ whole genome shotgun (WGS) entry which is preliminary data.</text>
</comment>
<feature type="chain" id="PRO_5016299964" evidence="1">
    <location>
        <begin position="22"/>
        <end position="251"/>
    </location>
</feature>
<dbReference type="EMBL" id="QJJX01000028">
    <property type="protein sequence ID" value="PXX20884.1"/>
    <property type="molecule type" value="Genomic_DNA"/>
</dbReference>
<evidence type="ECO:0000313" key="3">
    <source>
        <dbReference type="Proteomes" id="UP000248314"/>
    </source>
</evidence>
<accession>A0A318HQZ1</accession>
<dbReference type="InterPro" id="IPR032299">
    <property type="entry name" value="DUF4843"/>
</dbReference>
<evidence type="ECO:0000313" key="2">
    <source>
        <dbReference type="EMBL" id="PXX20884.1"/>
    </source>
</evidence>
<protein>
    <submittedName>
        <fullName evidence="2">Uncharacterized protein DUF4843</fullName>
    </submittedName>
</protein>
<reference evidence="2 3" key="1">
    <citation type="submission" date="2018-05" db="EMBL/GenBank/DDBJ databases">
        <title>Genomic Encyclopedia of Type Strains, Phase I: the one thousand microbial genomes (KMG-I) project.</title>
        <authorList>
            <person name="Kyrpides N."/>
        </authorList>
    </citation>
    <scope>NUCLEOTIDE SEQUENCE [LARGE SCALE GENOMIC DNA]</scope>
    <source>
        <strain evidence="2 3">DSM 15611</strain>
    </source>
</reference>
<dbReference type="STRING" id="1122991.GCA_000613445_01135"/>
<organism evidence="2 3">
    <name type="scientific">Hoylesella shahii DSM 15611 = JCM 12083</name>
    <dbReference type="NCBI Taxonomy" id="1122991"/>
    <lineage>
        <taxon>Bacteria</taxon>
        <taxon>Pseudomonadati</taxon>
        <taxon>Bacteroidota</taxon>
        <taxon>Bacteroidia</taxon>
        <taxon>Bacteroidales</taxon>
        <taxon>Prevotellaceae</taxon>
        <taxon>Hoylesella</taxon>
    </lineage>
</organism>
<dbReference type="Pfam" id="PF16132">
    <property type="entry name" value="DUF4843"/>
    <property type="match status" value="1"/>
</dbReference>
<gene>
    <name evidence="2" type="ORF">EJ73_02136</name>
</gene>
<keyword evidence="1" id="KW-0732">Signal</keyword>
<dbReference type="Proteomes" id="UP000248314">
    <property type="component" value="Unassembled WGS sequence"/>
</dbReference>
<sequence>MRKLFYMLPLAAIAWLSSCQEQPLTTFGDDHYIYFDKYYVDEKEPGKHTADSTFASFFFLSDDVDAVDAALLVHMAGRNLTKDETFKLRVVPEGTTATPDEYKLEDTYTFRARATEANATNRTDTILIKMYRRPRLKDLPKGVRLMVELVPEGGLLLGQTERTRAVVILTRDAIKPAWWNTEVKELLMGEYSPRKYKLFVMHIDPTASFNEEMLKDTPWKARQLVQKFKEWLGKHPDKAVEEDGTPITVNV</sequence>
<dbReference type="RefSeq" id="WP_025816696.1">
    <property type="nucleotide sequence ID" value="NZ_BAIZ01000029.1"/>
</dbReference>
<dbReference type="AlphaFoldDB" id="A0A318HQZ1"/>
<dbReference type="PROSITE" id="PS51257">
    <property type="entry name" value="PROKAR_LIPOPROTEIN"/>
    <property type="match status" value="1"/>
</dbReference>
<keyword evidence="3" id="KW-1185">Reference proteome</keyword>